<protein>
    <submittedName>
        <fullName evidence="1">Uncharacterized protein</fullName>
    </submittedName>
</protein>
<organism evidence="1 2">
    <name type="scientific">Mytilus coruscus</name>
    <name type="common">Sea mussel</name>
    <dbReference type="NCBI Taxonomy" id="42192"/>
    <lineage>
        <taxon>Eukaryota</taxon>
        <taxon>Metazoa</taxon>
        <taxon>Spiralia</taxon>
        <taxon>Lophotrochozoa</taxon>
        <taxon>Mollusca</taxon>
        <taxon>Bivalvia</taxon>
        <taxon>Autobranchia</taxon>
        <taxon>Pteriomorphia</taxon>
        <taxon>Mytilida</taxon>
        <taxon>Mytiloidea</taxon>
        <taxon>Mytilidae</taxon>
        <taxon>Mytilinae</taxon>
        <taxon>Mytilus</taxon>
    </lineage>
</organism>
<dbReference type="AlphaFoldDB" id="A0A6J7ZXW1"/>
<dbReference type="OrthoDB" id="8929632at2759"/>
<dbReference type="PANTHER" id="PTHR47018">
    <property type="entry name" value="CXC DOMAIN-CONTAINING PROTEIN-RELATED"/>
    <property type="match status" value="1"/>
</dbReference>
<proteinExistence type="predicted"/>
<dbReference type="EMBL" id="CACVKT020000360">
    <property type="protein sequence ID" value="CAC5358542.1"/>
    <property type="molecule type" value="Genomic_DNA"/>
</dbReference>
<keyword evidence="2" id="KW-1185">Reference proteome</keyword>
<dbReference type="PANTHER" id="PTHR47018:SF1">
    <property type="entry name" value="TESMIN_TSO1-LIKE CXC DOMAIN-CONTAINING PROTEIN"/>
    <property type="match status" value="1"/>
</dbReference>
<reference evidence="1 2" key="1">
    <citation type="submission" date="2020-06" db="EMBL/GenBank/DDBJ databases">
        <authorList>
            <person name="Li R."/>
            <person name="Bekaert M."/>
        </authorList>
    </citation>
    <scope>NUCLEOTIDE SEQUENCE [LARGE SCALE GENOMIC DNA]</scope>
    <source>
        <strain evidence="2">wild</strain>
    </source>
</reference>
<dbReference type="Proteomes" id="UP000507470">
    <property type="component" value="Unassembled WGS sequence"/>
</dbReference>
<sequence>MIATNIPLFQAINQLPIISNPIRLDEGDGIEDTLRRNNAKYHQNYRLLFDNTKLDRTRKRSAISRISLDDRQSKARRTSIECRASFLCDKKNPTAELRQAMTMQLDKKLNGCARNRNDGKLLTVLSGDVAAQELNTEKEQQLTGIEVSAQLGDAAVSKYMEEGLVCPTVIRKRLFTTAAMENIDHNPTATTATASFHGTSISLFHKVKRVPELPDSFTNIQHAFSTKKNPTPSKANLPLDLNTNECKIDLTVEHEWLEKVSIIEASDEYDNITWSAQHASKKRGPVFDANMGNPFMEETDELFTLDTKSVAHPSAAQMVASHFNNGKTRFIEFMKGLDTEEYSIYQPIKKKKTEFFRQNPELKAGISRKTT</sequence>
<accession>A0A6J7ZXW1</accession>
<name>A0A6J7ZXW1_MYTCO</name>
<evidence type="ECO:0000313" key="1">
    <source>
        <dbReference type="EMBL" id="CAC5358542.1"/>
    </source>
</evidence>
<gene>
    <name evidence="1" type="ORF">MCOR_1758</name>
</gene>
<evidence type="ECO:0000313" key="2">
    <source>
        <dbReference type="Proteomes" id="UP000507470"/>
    </source>
</evidence>